<dbReference type="InterPro" id="IPR001660">
    <property type="entry name" value="SAM"/>
</dbReference>
<feature type="region of interest" description="Disordered" evidence="5">
    <location>
        <begin position="457"/>
        <end position="494"/>
    </location>
</feature>
<dbReference type="PANTHER" id="PTHR14247">
    <property type="entry name" value="BREAST CANCER ANTI-ESTROGEN RESISTANCE PROTEIN 3 HOMOLOG-LIKE PROTEIN"/>
    <property type="match status" value="1"/>
</dbReference>
<evidence type="ECO:0000256" key="2">
    <source>
        <dbReference type="ARBA" id="ARBA00022999"/>
    </source>
</evidence>
<dbReference type="SUPFAM" id="SSF55550">
    <property type="entry name" value="SH2 domain"/>
    <property type="match status" value="1"/>
</dbReference>
<dbReference type="Proteomes" id="UP000504602">
    <property type="component" value="Unplaced"/>
</dbReference>
<evidence type="ECO:0000313" key="10">
    <source>
        <dbReference type="RefSeq" id="XP_005422136.1"/>
    </source>
</evidence>
<evidence type="ECO:0000256" key="3">
    <source>
        <dbReference type="PROSITE-ProRule" id="PRU00168"/>
    </source>
</evidence>
<dbReference type="GO" id="GO:0086100">
    <property type="term" value="P:endothelin receptor signaling pathway"/>
    <property type="evidence" value="ECO:0007669"/>
    <property type="project" value="Ensembl"/>
</dbReference>
<dbReference type="InterPro" id="IPR013761">
    <property type="entry name" value="SAM/pointed_sf"/>
</dbReference>
<evidence type="ECO:0000256" key="5">
    <source>
        <dbReference type="SAM" id="MobiDB-lite"/>
    </source>
</evidence>
<dbReference type="InterPro" id="IPR051853">
    <property type="entry name" value="SH2-Ras-GEF_adapter"/>
</dbReference>
<dbReference type="GO" id="GO:0001784">
    <property type="term" value="F:phosphotyrosine residue binding"/>
    <property type="evidence" value="ECO:0007669"/>
    <property type="project" value="Ensembl"/>
</dbReference>
<dbReference type="PROSITE" id="PS50105">
    <property type="entry name" value="SAM_DOMAIN"/>
    <property type="match status" value="1"/>
</dbReference>
<evidence type="ECO:0000259" key="7">
    <source>
        <dbReference type="PROSITE" id="PS50009"/>
    </source>
</evidence>
<dbReference type="PANTHER" id="PTHR14247:SF10">
    <property type="entry name" value="BREAST CANCER ANTI-ESTROGEN RESISTANCE PROTEIN 3"/>
    <property type="match status" value="1"/>
</dbReference>
<dbReference type="Pfam" id="PF00536">
    <property type="entry name" value="SAM_1"/>
    <property type="match status" value="1"/>
</dbReference>
<feature type="region of interest" description="Disordered" evidence="5">
    <location>
        <begin position="362"/>
        <end position="390"/>
    </location>
</feature>
<dbReference type="OrthoDB" id="2412973at2759"/>
<gene>
    <name evidence="10" type="primary">BCAR3</name>
</gene>
<dbReference type="Pfam" id="PF00617">
    <property type="entry name" value="RasGEF"/>
    <property type="match status" value="1"/>
</dbReference>
<accession>A0A6I9HJQ0</accession>
<sequence>MKYLPISNWLAQLGLAEYCTLFEQYDGIEDLLHLTEVDLRKLGIENQGHRTHLISNILLLQEVKQKREPKMIAAGKFSSLPRNGPVNHQFSLASSMDLLTTKPSPIEHRSNSFQGISIHGTLPRKKRGTVPPRSCDTFSHVGMLPYTRAWQQPPFVQDVIEEYPPENGKSSKLHARDQNILDPTLEYVKFSRERQVMDNSPEKLKKELEEELQLSSEDLRSHAWYHGRIPRQVAEGLVQRDGDFLIRDSLSSPGNFVLTCQWKNTPQHFKINKTVLRLNEAYCRVQYQFELESFDTLPGLVRYYVGNRTPISKQSGAIIFQPINRTVPLRCLEEKYGVTPVQQKEPSTPGGKTESAKRLSLGISSMQSPEQSIPRGNLLRNKEKSGSQPASLDHVLEKRFPLKAHQSESYLLIGSRHPSRLPEADANSCPSSPAFRTGSEPSLSPTIVQKVISESQLGEALRGSDSQLCPKPPPKPSKAPMMKPPDSPLASHSSEGHYCELNMPDARHPTAAKQPLCQKNSYVEHLAQKERATFRNSETSYLILDDDPAMNPADPSEAPAEMAEEDSIFSAPVYETESSFKPNDFESKLLPPENKPLETSMLRRVKELFTNNNPKIIAQHILRMDCKVARIVEVSEEMRRNMGGNSGLELITLPYGHQLRLDLIERHNTMAIGIAVDILGCTGNVEDRAATLNRIIQVAVELKESLGDLYGFSAIMKALEMPQVSRLEQTWTALRHCYTQTAIMYEKQLKPSCKALHEGQDEWTKTLSAPQNITVPLLMPLVTLLERQAVVFEGMELWESSDQSGEIMLRHLGMARLMAQHAETFRLRAQQLLQDFQPDEELSEIFKTEFQMRLLWGSKGAQVNQSERYEKFSRILTALSRKLEPPPVKLVEQLSI</sequence>
<dbReference type="GO" id="GO:0008284">
    <property type="term" value="P:positive regulation of cell population proliferation"/>
    <property type="evidence" value="ECO:0007669"/>
    <property type="project" value="Ensembl"/>
</dbReference>
<dbReference type="InParanoid" id="A0A6I9HJQ0"/>
<dbReference type="AlphaFoldDB" id="A0A6I9HJQ0"/>
<dbReference type="SMART" id="SM00454">
    <property type="entry name" value="SAM"/>
    <property type="match status" value="1"/>
</dbReference>
<dbReference type="GO" id="GO:0019900">
    <property type="term" value="F:kinase binding"/>
    <property type="evidence" value="ECO:0007669"/>
    <property type="project" value="Ensembl"/>
</dbReference>
<keyword evidence="2 4" id="KW-0727">SH2 domain</keyword>
<feature type="domain" description="Ras-GEF" evidence="7">
    <location>
        <begin position="613"/>
        <end position="886"/>
    </location>
</feature>
<dbReference type="PRINTS" id="PR00401">
    <property type="entry name" value="SH2DOMAIN"/>
</dbReference>
<dbReference type="InterPro" id="IPR023578">
    <property type="entry name" value="Ras_GEF_dom_sf"/>
</dbReference>
<dbReference type="SMART" id="SM00252">
    <property type="entry name" value="SH2"/>
    <property type="match status" value="1"/>
</dbReference>
<feature type="domain" description="SAM" evidence="8">
    <location>
        <begin position="1"/>
        <end position="63"/>
    </location>
</feature>
<evidence type="ECO:0000259" key="6">
    <source>
        <dbReference type="PROSITE" id="PS50001"/>
    </source>
</evidence>
<keyword evidence="9" id="KW-1185">Reference proteome</keyword>
<dbReference type="Gene3D" id="1.10.840.10">
    <property type="entry name" value="Ras guanine-nucleotide exchange factors catalytic domain"/>
    <property type="match status" value="1"/>
</dbReference>
<feature type="domain" description="SH2" evidence="6">
    <location>
        <begin position="224"/>
        <end position="323"/>
    </location>
</feature>
<dbReference type="SUPFAM" id="SSF48366">
    <property type="entry name" value="Ras GEF"/>
    <property type="match status" value="1"/>
</dbReference>
<dbReference type="Pfam" id="PF00017">
    <property type="entry name" value="SH2"/>
    <property type="match status" value="1"/>
</dbReference>
<dbReference type="CDD" id="cd09487">
    <property type="entry name" value="SAM_superfamily"/>
    <property type="match status" value="1"/>
</dbReference>
<dbReference type="CDD" id="cd10337">
    <property type="entry name" value="SH2_BCAR3"/>
    <property type="match status" value="1"/>
</dbReference>
<dbReference type="FunFam" id="1.10.840.10:FF:000007">
    <property type="entry name" value="SH2 domain containing 3C (Predicted)"/>
    <property type="match status" value="1"/>
</dbReference>
<evidence type="ECO:0000259" key="8">
    <source>
        <dbReference type="PROSITE" id="PS50105"/>
    </source>
</evidence>
<dbReference type="GO" id="GO:0016020">
    <property type="term" value="C:membrane"/>
    <property type="evidence" value="ECO:0007669"/>
    <property type="project" value="Ensembl"/>
</dbReference>
<feature type="compositionally biased region" description="Pro residues" evidence="5">
    <location>
        <begin position="470"/>
        <end position="487"/>
    </location>
</feature>
<dbReference type="PROSITE" id="PS50009">
    <property type="entry name" value="RASGEF_CAT"/>
    <property type="match status" value="1"/>
</dbReference>
<dbReference type="RefSeq" id="XP_005422136.1">
    <property type="nucleotide sequence ID" value="XM_005422079.3"/>
</dbReference>
<dbReference type="GO" id="GO:0043410">
    <property type="term" value="P:positive regulation of MAPK cascade"/>
    <property type="evidence" value="ECO:0007669"/>
    <property type="project" value="Ensembl"/>
</dbReference>
<dbReference type="GeneID" id="102032054"/>
<evidence type="ECO:0000256" key="4">
    <source>
        <dbReference type="PROSITE-ProRule" id="PRU00191"/>
    </source>
</evidence>
<evidence type="ECO:0000313" key="9">
    <source>
        <dbReference type="Proteomes" id="UP000504602"/>
    </source>
</evidence>
<dbReference type="SUPFAM" id="SSF47769">
    <property type="entry name" value="SAM/Pointed domain"/>
    <property type="match status" value="1"/>
</dbReference>
<dbReference type="GO" id="GO:0002089">
    <property type="term" value="P:lens morphogenesis in camera-type eye"/>
    <property type="evidence" value="ECO:0007669"/>
    <property type="project" value="Ensembl"/>
</dbReference>
<dbReference type="GO" id="GO:0007173">
    <property type="term" value="P:epidermal growth factor receptor signaling pathway"/>
    <property type="evidence" value="ECO:0007669"/>
    <property type="project" value="Ensembl"/>
</dbReference>
<organism evidence="9 10">
    <name type="scientific">Geospiza fortis</name>
    <name type="common">Medium ground-finch</name>
    <dbReference type="NCBI Taxonomy" id="48883"/>
    <lineage>
        <taxon>Eukaryota</taxon>
        <taxon>Metazoa</taxon>
        <taxon>Chordata</taxon>
        <taxon>Craniata</taxon>
        <taxon>Vertebrata</taxon>
        <taxon>Euteleostomi</taxon>
        <taxon>Archelosauria</taxon>
        <taxon>Archosauria</taxon>
        <taxon>Dinosauria</taxon>
        <taxon>Saurischia</taxon>
        <taxon>Theropoda</taxon>
        <taxon>Coelurosauria</taxon>
        <taxon>Aves</taxon>
        <taxon>Neognathae</taxon>
        <taxon>Neoaves</taxon>
        <taxon>Telluraves</taxon>
        <taxon>Australaves</taxon>
        <taxon>Passeriformes</taxon>
        <taxon>Thraupidae</taxon>
        <taxon>Geospiza</taxon>
    </lineage>
</organism>
<name>A0A6I9HJQ0_GEOFO</name>
<feature type="compositionally biased region" description="Polar residues" evidence="5">
    <location>
        <begin position="362"/>
        <end position="371"/>
    </location>
</feature>
<dbReference type="PROSITE" id="PS50001">
    <property type="entry name" value="SH2"/>
    <property type="match status" value="1"/>
</dbReference>
<dbReference type="Gene3D" id="1.10.150.50">
    <property type="entry name" value="Transcription Factor, Ets-1"/>
    <property type="match status" value="1"/>
</dbReference>
<evidence type="ECO:0000256" key="1">
    <source>
        <dbReference type="ARBA" id="ARBA00022658"/>
    </source>
</evidence>
<dbReference type="CTD" id="8412"/>
<protein>
    <submittedName>
        <fullName evidence="10">Breast cancer anti-estrogen resistance protein 3 isoform X1</fullName>
    </submittedName>
</protein>
<dbReference type="GO" id="GO:0007264">
    <property type="term" value="P:small GTPase-mediated signal transduction"/>
    <property type="evidence" value="ECO:0007669"/>
    <property type="project" value="InterPro"/>
</dbReference>
<dbReference type="GO" id="GO:0005085">
    <property type="term" value="F:guanyl-nucleotide exchange factor activity"/>
    <property type="evidence" value="ECO:0007669"/>
    <property type="project" value="UniProtKB-KW"/>
</dbReference>
<dbReference type="FunFam" id="3.30.505.10:FF:000013">
    <property type="entry name" value="SH2 domain-containing protein 3C isoform X1"/>
    <property type="match status" value="1"/>
</dbReference>
<dbReference type="InterPro" id="IPR001895">
    <property type="entry name" value="RASGEF_cat_dom"/>
</dbReference>
<feature type="region of interest" description="Disordered" evidence="5">
    <location>
        <begin position="418"/>
        <end position="443"/>
    </location>
</feature>
<dbReference type="InterPro" id="IPR000980">
    <property type="entry name" value="SH2"/>
</dbReference>
<proteinExistence type="predicted"/>
<dbReference type="InterPro" id="IPR036860">
    <property type="entry name" value="SH2_dom_sf"/>
</dbReference>
<dbReference type="InterPro" id="IPR036964">
    <property type="entry name" value="RASGEF_cat_dom_sf"/>
</dbReference>
<keyword evidence="1 3" id="KW-0344">Guanine-nucleotide releasing factor</keyword>
<reference evidence="10" key="1">
    <citation type="submission" date="2025-08" db="UniProtKB">
        <authorList>
            <consortium name="RefSeq"/>
        </authorList>
    </citation>
    <scope>IDENTIFICATION</scope>
</reference>
<dbReference type="GO" id="GO:0008286">
    <property type="term" value="P:insulin receptor signaling pathway"/>
    <property type="evidence" value="ECO:0007669"/>
    <property type="project" value="Ensembl"/>
</dbReference>
<dbReference type="KEGG" id="gfr:102032054"/>
<dbReference type="Gene3D" id="3.30.505.10">
    <property type="entry name" value="SH2 domain"/>
    <property type="match status" value="1"/>
</dbReference>
<dbReference type="GO" id="GO:0005925">
    <property type="term" value="C:focal adhesion"/>
    <property type="evidence" value="ECO:0007669"/>
    <property type="project" value="Ensembl"/>
</dbReference>
<dbReference type="InterPro" id="IPR044102">
    <property type="entry name" value="SH2_SHEP1/BCAR3/NSP1"/>
</dbReference>
<dbReference type="SMART" id="SM00147">
    <property type="entry name" value="RasGEF"/>
    <property type="match status" value="1"/>
</dbReference>